<reference evidence="2 3" key="1">
    <citation type="submission" date="2018-05" db="EMBL/GenBank/DDBJ databases">
        <title>Genetic diversity of glacier-inhabiting Cryobacterium bacteria in China and description of Cryobacterium mengkeensis sp. nov. and Arthrobacter glacialis sp. nov.</title>
        <authorList>
            <person name="Liu Q."/>
            <person name="Xin Y.-H."/>
        </authorList>
    </citation>
    <scope>NUCLEOTIDE SEQUENCE [LARGE SCALE GENOMIC DNA]</scope>
    <source>
        <strain evidence="2 3">LI2</strain>
    </source>
</reference>
<gene>
    <name evidence="2" type="ORF">CVV68_11060</name>
</gene>
<name>A0A2V5L7A5_9MICC</name>
<keyword evidence="1" id="KW-1133">Transmembrane helix</keyword>
<dbReference type="OrthoDB" id="4946656at2"/>
<evidence type="ECO:0000256" key="1">
    <source>
        <dbReference type="SAM" id="Phobius"/>
    </source>
</evidence>
<sequence>MTQNQSFQRPGKSASTALGAGGNLVAAVIVALFGLALLGFGQAMFRAGDSGRETAQQLLAGGQDGMVDDARANIGRGQDGTWHVYEMKLAFTGSDGVAHSLSTNHFPRFSPPINAEPGWTSDFPTKQEVVGQHVKYRLGDQPAVALVGELPGLVAAPRTFANYLGLALGALGIAALLGAAAVTFRSFRKSRQLARS</sequence>
<dbReference type="AlphaFoldDB" id="A0A2V5L7A5"/>
<keyword evidence="1" id="KW-0812">Transmembrane</keyword>
<evidence type="ECO:0000313" key="3">
    <source>
        <dbReference type="Proteomes" id="UP000247832"/>
    </source>
</evidence>
<proteinExistence type="predicted"/>
<accession>A0A2V5L7A5</accession>
<organism evidence="2 3">
    <name type="scientific">Arthrobacter livingstonensis</name>
    <dbReference type="NCBI Taxonomy" id="670078"/>
    <lineage>
        <taxon>Bacteria</taxon>
        <taxon>Bacillati</taxon>
        <taxon>Actinomycetota</taxon>
        <taxon>Actinomycetes</taxon>
        <taxon>Micrococcales</taxon>
        <taxon>Micrococcaceae</taxon>
        <taxon>Arthrobacter</taxon>
    </lineage>
</organism>
<feature type="transmembrane region" description="Helical" evidence="1">
    <location>
        <begin position="160"/>
        <end position="184"/>
    </location>
</feature>
<dbReference type="RefSeq" id="WP_110501057.1">
    <property type="nucleotide sequence ID" value="NZ_QJVD01000010.1"/>
</dbReference>
<dbReference type="EMBL" id="QJVD01000010">
    <property type="protein sequence ID" value="PYI67269.1"/>
    <property type="molecule type" value="Genomic_DNA"/>
</dbReference>
<comment type="caution">
    <text evidence="2">The sequence shown here is derived from an EMBL/GenBank/DDBJ whole genome shotgun (WGS) entry which is preliminary data.</text>
</comment>
<dbReference type="Proteomes" id="UP000247832">
    <property type="component" value="Unassembled WGS sequence"/>
</dbReference>
<keyword evidence="1" id="KW-0472">Membrane</keyword>
<evidence type="ECO:0000313" key="2">
    <source>
        <dbReference type="EMBL" id="PYI67269.1"/>
    </source>
</evidence>
<keyword evidence="3" id="KW-1185">Reference proteome</keyword>
<protein>
    <submittedName>
        <fullName evidence="2">Uncharacterized protein</fullName>
    </submittedName>
</protein>
<feature type="transmembrane region" description="Helical" evidence="1">
    <location>
        <begin position="21"/>
        <end position="45"/>
    </location>
</feature>